<accession>A0AB34TAP4</accession>
<evidence type="ECO:0000313" key="1">
    <source>
        <dbReference type="EMBL" id="KOA51105.1"/>
    </source>
</evidence>
<sequence>MAEVGRLVDELTAAEPAAGEFAGVGVEAYPKSVVPIIVPAFDTAVGVPELVNGSLRTAEA</sequence>
<dbReference type="Proteomes" id="UP000037239">
    <property type="component" value="Unassembled WGS sequence"/>
</dbReference>
<protein>
    <submittedName>
        <fullName evidence="1">Uncharacterized protein</fullName>
    </submittedName>
</protein>
<evidence type="ECO:0000313" key="2">
    <source>
        <dbReference type="Proteomes" id="UP000037239"/>
    </source>
</evidence>
<comment type="caution">
    <text evidence="1">The sequence shown here is derived from an EMBL/GenBank/DDBJ whole genome shotgun (WGS) entry which is preliminary data.</text>
</comment>
<dbReference type="AlphaFoldDB" id="A0AB34TAP4"/>
<proteinExistence type="predicted"/>
<gene>
    <name evidence="1" type="ORF">BAAM0483_02420</name>
</gene>
<name>A0AB34TAP4_9BIFI</name>
<reference evidence="1 2" key="1">
    <citation type="journal article" date="2015" name="Int J Genomics">
        <title>Comparative Genomics Revealed Genetic Diversity and Species/Strain-Level Differences in Carbohydrate Metabolism of Three Probiotic Bifidobacterial Species.</title>
        <authorList>
            <person name="Odamaki T."/>
            <person name="Horigome A."/>
            <person name="Sugahara H."/>
            <person name="Hashikura N."/>
            <person name="Minami J."/>
            <person name="Xiao J.Z."/>
            <person name="Abe F."/>
        </authorList>
    </citation>
    <scope>NUCLEOTIDE SEQUENCE [LARGE SCALE GENOMIC DNA]</scope>
    <source>
        <strain evidence="1 2">MCC 0483</strain>
    </source>
</reference>
<dbReference type="EMBL" id="AWFK01000004">
    <property type="protein sequence ID" value="KOA51105.1"/>
    <property type="molecule type" value="Genomic_DNA"/>
</dbReference>
<organism evidence="1 2">
    <name type="scientific">Bifidobacterium animalis subsp. animalis MCC 0483</name>
    <dbReference type="NCBI Taxonomy" id="1365955"/>
    <lineage>
        <taxon>Bacteria</taxon>
        <taxon>Bacillati</taxon>
        <taxon>Actinomycetota</taxon>
        <taxon>Actinomycetes</taxon>
        <taxon>Bifidobacteriales</taxon>
        <taxon>Bifidobacteriaceae</taxon>
        <taxon>Bifidobacterium</taxon>
    </lineage>
</organism>